<dbReference type="PANTHER" id="PTHR23407:SF1">
    <property type="entry name" value="5-FORMYLTETRAHYDROFOLATE CYCLO-LIGASE"/>
    <property type="match status" value="1"/>
</dbReference>
<dbReference type="GO" id="GO:0046872">
    <property type="term" value="F:metal ion binding"/>
    <property type="evidence" value="ECO:0007669"/>
    <property type="project" value="UniProtKB-KW"/>
</dbReference>
<dbReference type="PANTHER" id="PTHR23407">
    <property type="entry name" value="ATPASE INHIBITOR/5-FORMYLTETRAHYDROFOLATE CYCLO-LIGASE"/>
    <property type="match status" value="1"/>
</dbReference>
<keyword evidence="8" id="KW-1185">Reference proteome</keyword>
<evidence type="ECO:0000256" key="2">
    <source>
        <dbReference type="ARBA" id="ARBA00022741"/>
    </source>
</evidence>
<keyword evidence="7" id="KW-0436">Ligase</keyword>
<dbReference type="NCBIfam" id="TIGR02727">
    <property type="entry name" value="MTHFS_bact"/>
    <property type="match status" value="1"/>
</dbReference>
<reference evidence="7 8" key="1">
    <citation type="journal article" date="2015" name="Genome Announc.">
        <title>Expanding the biotechnology potential of lactobacilli through comparative genomics of 213 strains and associated genera.</title>
        <authorList>
            <person name="Sun Z."/>
            <person name="Harris H.M."/>
            <person name="McCann A."/>
            <person name="Guo C."/>
            <person name="Argimon S."/>
            <person name="Zhang W."/>
            <person name="Yang X."/>
            <person name="Jeffery I.B."/>
            <person name="Cooney J.C."/>
            <person name="Kagawa T.F."/>
            <person name="Liu W."/>
            <person name="Song Y."/>
            <person name="Salvetti E."/>
            <person name="Wrobel A."/>
            <person name="Rasinkangas P."/>
            <person name="Parkhill J."/>
            <person name="Rea M.C."/>
            <person name="O'Sullivan O."/>
            <person name="Ritari J."/>
            <person name="Douillard F.P."/>
            <person name="Paul Ross R."/>
            <person name="Yang R."/>
            <person name="Briner A.E."/>
            <person name="Felis G.E."/>
            <person name="de Vos W.M."/>
            <person name="Barrangou R."/>
            <person name="Klaenhammer T.R."/>
            <person name="Caufield P.W."/>
            <person name="Cui Y."/>
            <person name="Zhang H."/>
            <person name="O'Toole P.W."/>
        </authorList>
    </citation>
    <scope>NUCLEOTIDE SEQUENCE [LARGE SCALE GENOMIC DNA]</scope>
    <source>
        <strain evidence="7 8">DSM 22696</strain>
    </source>
</reference>
<feature type="binding site" evidence="4">
    <location>
        <begin position="4"/>
        <end position="8"/>
    </location>
    <ligand>
        <name>ATP</name>
        <dbReference type="ChEBI" id="CHEBI:30616"/>
    </ligand>
</feature>
<evidence type="ECO:0000256" key="1">
    <source>
        <dbReference type="ARBA" id="ARBA00010638"/>
    </source>
</evidence>
<protein>
    <recommendedName>
        <fullName evidence="5">5-formyltetrahydrofolate cyclo-ligase</fullName>
        <ecNumber evidence="5">6.3.3.2</ecNumber>
    </recommendedName>
</protein>
<dbReference type="GO" id="GO:0005524">
    <property type="term" value="F:ATP binding"/>
    <property type="evidence" value="ECO:0007669"/>
    <property type="project" value="UniProtKB-KW"/>
</dbReference>
<dbReference type="PIRSF" id="PIRSF006806">
    <property type="entry name" value="FTHF_cligase"/>
    <property type="match status" value="1"/>
</dbReference>
<dbReference type="GO" id="GO:0030272">
    <property type="term" value="F:5-formyltetrahydrofolate cyclo-ligase activity"/>
    <property type="evidence" value="ECO:0007669"/>
    <property type="project" value="UniProtKB-EC"/>
</dbReference>
<accession>A0A0R2L6N0</accession>
<evidence type="ECO:0000256" key="3">
    <source>
        <dbReference type="ARBA" id="ARBA00022840"/>
    </source>
</evidence>
<keyword evidence="2 4" id="KW-0547">Nucleotide-binding</keyword>
<dbReference type="InterPro" id="IPR002698">
    <property type="entry name" value="FTHF_cligase"/>
</dbReference>
<comment type="catalytic activity">
    <reaction evidence="5">
        <text>(6S)-5-formyl-5,6,7,8-tetrahydrofolate + ATP = (6R)-5,10-methenyltetrahydrofolate + ADP + phosphate</text>
        <dbReference type="Rhea" id="RHEA:10488"/>
        <dbReference type="ChEBI" id="CHEBI:30616"/>
        <dbReference type="ChEBI" id="CHEBI:43474"/>
        <dbReference type="ChEBI" id="CHEBI:57455"/>
        <dbReference type="ChEBI" id="CHEBI:57457"/>
        <dbReference type="ChEBI" id="CHEBI:456216"/>
        <dbReference type="EC" id="6.3.3.2"/>
    </reaction>
</comment>
<dbReference type="RefSeq" id="WP_057811005.1">
    <property type="nucleotide sequence ID" value="NZ_BJUD01000008.1"/>
</dbReference>
<evidence type="ECO:0000313" key="9">
    <source>
        <dbReference type="Proteomes" id="UP000321429"/>
    </source>
</evidence>
<keyword evidence="5" id="KW-0460">Magnesium</keyword>
<dbReference type="AlphaFoldDB" id="A0A0R2L6N0"/>
<evidence type="ECO:0000313" key="6">
    <source>
        <dbReference type="EMBL" id="GEK28322.1"/>
    </source>
</evidence>
<comment type="similarity">
    <text evidence="1 5">Belongs to the 5-formyltetrahydrofolate cyclo-ligase family.</text>
</comment>
<feature type="binding site" evidence="4">
    <location>
        <begin position="131"/>
        <end position="139"/>
    </location>
    <ligand>
        <name>ATP</name>
        <dbReference type="ChEBI" id="CHEBI:30616"/>
    </ligand>
</feature>
<evidence type="ECO:0000313" key="8">
    <source>
        <dbReference type="Proteomes" id="UP000051139"/>
    </source>
</evidence>
<evidence type="ECO:0000256" key="5">
    <source>
        <dbReference type="RuleBase" id="RU361279"/>
    </source>
</evidence>
<keyword evidence="3 4" id="KW-0067">ATP-binding</keyword>
<dbReference type="PATRIC" id="fig|348151.3.peg.355"/>
<proteinExistence type="inferred from homology"/>
<dbReference type="Pfam" id="PF01812">
    <property type="entry name" value="5-FTHF_cyc-lig"/>
    <property type="match status" value="1"/>
</dbReference>
<dbReference type="InterPro" id="IPR037171">
    <property type="entry name" value="NagB/RpiA_transferase-like"/>
</dbReference>
<dbReference type="GO" id="GO:0009396">
    <property type="term" value="P:folic acid-containing compound biosynthetic process"/>
    <property type="evidence" value="ECO:0007669"/>
    <property type="project" value="TreeGrafter"/>
</dbReference>
<dbReference type="InterPro" id="IPR024185">
    <property type="entry name" value="FTHF_cligase-like_sf"/>
</dbReference>
<gene>
    <name evidence="7" type="ORF">IV55_GL000349</name>
    <name evidence="6" type="ORF">LSI01_06330</name>
</gene>
<dbReference type="STRING" id="348151.IV55_GL000349"/>
<evidence type="ECO:0000313" key="7">
    <source>
        <dbReference type="EMBL" id="KRN95068.1"/>
    </source>
</evidence>
<dbReference type="SUPFAM" id="SSF100950">
    <property type="entry name" value="NagB/RpiA/CoA transferase-like"/>
    <property type="match status" value="1"/>
</dbReference>
<organism evidence="7 8">
    <name type="scientific">Furfurilactobacillus siliginis</name>
    <dbReference type="NCBI Taxonomy" id="348151"/>
    <lineage>
        <taxon>Bacteria</taxon>
        <taxon>Bacillati</taxon>
        <taxon>Bacillota</taxon>
        <taxon>Bacilli</taxon>
        <taxon>Lactobacillales</taxon>
        <taxon>Lactobacillaceae</taxon>
        <taxon>Furfurilactobacillus</taxon>
    </lineage>
</organism>
<dbReference type="EMBL" id="JQCB01000011">
    <property type="protein sequence ID" value="KRN95068.1"/>
    <property type="molecule type" value="Genomic_DNA"/>
</dbReference>
<name>A0A0R2L6N0_9LACO</name>
<comment type="caution">
    <text evidence="7">The sequence shown here is derived from an EMBL/GenBank/DDBJ whole genome shotgun (WGS) entry which is preliminary data.</text>
</comment>
<dbReference type="Gene3D" id="3.40.50.10420">
    <property type="entry name" value="NagB/RpiA/CoA transferase-like"/>
    <property type="match status" value="1"/>
</dbReference>
<dbReference type="Proteomes" id="UP000321429">
    <property type="component" value="Unassembled WGS sequence"/>
</dbReference>
<reference evidence="6 9" key="2">
    <citation type="submission" date="2019-07" db="EMBL/GenBank/DDBJ databases">
        <title>Whole genome shotgun sequence of Lactobacillus siliginis NBRC 101315.</title>
        <authorList>
            <person name="Hosoyama A."/>
            <person name="Uohara A."/>
            <person name="Ohji S."/>
            <person name="Ichikawa N."/>
        </authorList>
    </citation>
    <scope>NUCLEOTIDE SEQUENCE [LARGE SCALE GENOMIC DNA]</scope>
    <source>
        <strain evidence="6 9">NBRC 101315</strain>
    </source>
</reference>
<dbReference type="OrthoDB" id="9801938at2"/>
<dbReference type="EC" id="6.3.3.2" evidence="5"/>
<feature type="binding site" evidence="4">
    <location>
        <position position="55"/>
    </location>
    <ligand>
        <name>substrate</name>
    </ligand>
</feature>
<comment type="cofactor">
    <cofactor evidence="5">
        <name>Mg(2+)</name>
        <dbReference type="ChEBI" id="CHEBI:18420"/>
    </cofactor>
</comment>
<dbReference type="EMBL" id="BJUD01000008">
    <property type="protein sequence ID" value="GEK28322.1"/>
    <property type="molecule type" value="Genomic_DNA"/>
</dbReference>
<dbReference type="GO" id="GO:0035999">
    <property type="term" value="P:tetrahydrofolate interconversion"/>
    <property type="evidence" value="ECO:0007669"/>
    <property type="project" value="TreeGrafter"/>
</dbReference>
<dbReference type="Proteomes" id="UP000051139">
    <property type="component" value="Unassembled WGS sequence"/>
</dbReference>
<keyword evidence="5" id="KW-0479">Metal-binding</keyword>
<evidence type="ECO:0000256" key="4">
    <source>
        <dbReference type="PIRSR" id="PIRSR006806-1"/>
    </source>
</evidence>
<sequence length="183" mass="20023">MQTKSNIRKQVLQGLQNLPKTEKQDQSQYLIDALVASSWWQKARTIGLTMSTEIELDTKPLIAQALAAGKTVTVPRTLPQRQMAFVALGAGVSFETTKFGVAEPVGGTVIPASKHDLIIVPGVAFADNGARVGFGAGYYDRYLNDYAGTTVSLALRPQRFSEPDWVVDTFDVKIQHIISLQED</sequence>
<feature type="binding site" evidence="4">
    <location>
        <position position="50"/>
    </location>
    <ligand>
        <name>substrate</name>
    </ligand>
</feature>